<reference evidence="2 3" key="1">
    <citation type="submission" date="2018-10" db="EMBL/GenBank/DDBJ databases">
        <title>Fifty Aureobasidium pullulans genomes reveal a recombining polyextremotolerant generalist.</title>
        <authorList>
            <person name="Gostincar C."/>
            <person name="Turk M."/>
            <person name="Zajc J."/>
            <person name="Gunde-Cimerman N."/>
        </authorList>
    </citation>
    <scope>NUCLEOTIDE SEQUENCE [LARGE SCALE GENOMIC DNA]</scope>
    <source>
        <strain evidence="2 3">EXF-11900</strain>
    </source>
</reference>
<feature type="region of interest" description="Disordered" evidence="1">
    <location>
        <begin position="1"/>
        <end position="57"/>
    </location>
</feature>
<protein>
    <submittedName>
        <fullName evidence="2">Uncharacterized protein</fullName>
    </submittedName>
</protein>
<accession>A0A4S8S9J1</accession>
<proteinExistence type="predicted"/>
<dbReference type="AlphaFoldDB" id="A0A4S8S9J1"/>
<comment type="caution">
    <text evidence="2">The sequence shown here is derived from an EMBL/GenBank/DDBJ whole genome shotgun (WGS) entry which is preliminary data.</text>
</comment>
<feature type="region of interest" description="Disordered" evidence="1">
    <location>
        <begin position="358"/>
        <end position="379"/>
    </location>
</feature>
<dbReference type="EMBL" id="QZAF01000471">
    <property type="protein sequence ID" value="THV66869.1"/>
    <property type="molecule type" value="Genomic_DNA"/>
</dbReference>
<organism evidence="2 3">
    <name type="scientific">Aureobasidium pullulans</name>
    <name type="common">Black yeast</name>
    <name type="synonym">Pullularia pullulans</name>
    <dbReference type="NCBI Taxonomy" id="5580"/>
    <lineage>
        <taxon>Eukaryota</taxon>
        <taxon>Fungi</taxon>
        <taxon>Dikarya</taxon>
        <taxon>Ascomycota</taxon>
        <taxon>Pezizomycotina</taxon>
        <taxon>Dothideomycetes</taxon>
        <taxon>Dothideomycetidae</taxon>
        <taxon>Dothideales</taxon>
        <taxon>Saccotheciaceae</taxon>
        <taxon>Aureobasidium</taxon>
    </lineage>
</organism>
<gene>
    <name evidence="2" type="ORF">D6D28_07967</name>
</gene>
<evidence type="ECO:0000313" key="3">
    <source>
        <dbReference type="Proteomes" id="UP000304951"/>
    </source>
</evidence>
<feature type="region of interest" description="Disordered" evidence="1">
    <location>
        <begin position="173"/>
        <end position="203"/>
    </location>
</feature>
<dbReference type="Proteomes" id="UP000304951">
    <property type="component" value="Unassembled WGS sequence"/>
</dbReference>
<evidence type="ECO:0000256" key="1">
    <source>
        <dbReference type="SAM" id="MobiDB-lite"/>
    </source>
</evidence>
<sequence>MSAGYNMGQTNSEQAPVVGRAHVNNGASKGREDLEPAFRNNLTGRRKHKRYKSKDGYHLVVHGGADRNAGIKTEPAPDQRETFDEARRGKATEIQSLPQNRKRAAGWDNNHQISAKTNNKKGCPVCRECGGFHRSACKWLVCKKCSVKHHPEVPCNDAEARLKRRLEEEESKQAQRFLEEEDRMRARPSASRNKKANIAKKWSHAALGPSPLKQIEQADYTDPTSSAAPLPIPAPIFQPIPAPIFQPVAAPVVQPASNFPFAGDISWFVDSSNIIRFGSAPPPPMPQQQNGQVYPPAPKPMKMAGPGITQSELVSILSRVGSSPYPSAVKLYLEENIDALLEEAEINARANRAVVVEREDGENGEPPSYFEWRRRGGRQ</sequence>
<name>A0A4S8S9J1_AURPU</name>
<evidence type="ECO:0000313" key="2">
    <source>
        <dbReference type="EMBL" id="THV66869.1"/>
    </source>
</evidence>
<feature type="compositionally biased region" description="Basic residues" evidence="1">
    <location>
        <begin position="192"/>
        <end position="203"/>
    </location>
</feature>